<feature type="transmembrane region" description="Helical" evidence="1">
    <location>
        <begin position="45"/>
        <end position="66"/>
    </location>
</feature>
<feature type="transmembrane region" description="Helical" evidence="1">
    <location>
        <begin position="12"/>
        <end position="33"/>
    </location>
</feature>
<protein>
    <recommendedName>
        <fullName evidence="4">Lipoprotein</fullName>
    </recommendedName>
</protein>
<organism evidence="2 3">
    <name type="scientific">Archangium lansingense</name>
    <dbReference type="NCBI Taxonomy" id="2995310"/>
    <lineage>
        <taxon>Bacteria</taxon>
        <taxon>Pseudomonadati</taxon>
        <taxon>Myxococcota</taxon>
        <taxon>Myxococcia</taxon>
        <taxon>Myxococcales</taxon>
        <taxon>Cystobacterineae</taxon>
        <taxon>Archangiaceae</taxon>
        <taxon>Archangium</taxon>
    </lineage>
</organism>
<keyword evidence="1" id="KW-0812">Transmembrane</keyword>
<evidence type="ECO:0000313" key="2">
    <source>
        <dbReference type="EMBL" id="MCY1078612.1"/>
    </source>
</evidence>
<gene>
    <name evidence="2" type="ORF">OV287_29500</name>
</gene>
<name>A0ABT4AAC7_9BACT</name>
<dbReference type="EMBL" id="JAPNKA010000001">
    <property type="protein sequence ID" value="MCY1078612.1"/>
    <property type="molecule type" value="Genomic_DNA"/>
</dbReference>
<keyword evidence="1" id="KW-1133">Transmembrane helix</keyword>
<evidence type="ECO:0000313" key="3">
    <source>
        <dbReference type="Proteomes" id="UP001207654"/>
    </source>
</evidence>
<accession>A0ABT4AAC7</accession>
<sequence>MTWHWRDNGNGPLFVTVAVIFALVAPAWFWVAVNLKPEDTDFRNAGLWWVFFSALLTYGALTSFLNRTVLTATRERLSVRSGPLPAALSREVDASEVAQLWCEEHVSRSRDRNTTSTRYSLNATLKDGRVVHLVKDFPRREEARALERLIERYLGITDRATSGEV</sequence>
<reference evidence="2 3" key="1">
    <citation type="submission" date="2022-11" db="EMBL/GenBank/DDBJ databases">
        <title>Minimal conservation of predation-associated metabolite biosynthetic gene clusters underscores biosynthetic potential of Myxococcota including descriptions for ten novel species: Archangium lansinium sp. nov., Myxococcus landrumus sp. nov., Nannocystis bai.</title>
        <authorList>
            <person name="Ahearne A."/>
            <person name="Stevens C."/>
            <person name="Phillips K."/>
        </authorList>
    </citation>
    <scope>NUCLEOTIDE SEQUENCE [LARGE SCALE GENOMIC DNA]</scope>
    <source>
        <strain evidence="2 3">MIWBW</strain>
    </source>
</reference>
<evidence type="ECO:0008006" key="4">
    <source>
        <dbReference type="Google" id="ProtNLM"/>
    </source>
</evidence>
<dbReference type="RefSeq" id="WP_267537381.1">
    <property type="nucleotide sequence ID" value="NZ_JAPNKA010000001.1"/>
</dbReference>
<proteinExistence type="predicted"/>
<comment type="caution">
    <text evidence="2">The sequence shown here is derived from an EMBL/GenBank/DDBJ whole genome shotgun (WGS) entry which is preliminary data.</text>
</comment>
<dbReference type="Proteomes" id="UP001207654">
    <property type="component" value="Unassembled WGS sequence"/>
</dbReference>
<keyword evidence="3" id="KW-1185">Reference proteome</keyword>
<evidence type="ECO:0000256" key="1">
    <source>
        <dbReference type="SAM" id="Phobius"/>
    </source>
</evidence>
<keyword evidence="1" id="KW-0472">Membrane</keyword>